<evidence type="ECO:0000256" key="2">
    <source>
        <dbReference type="ARBA" id="ARBA00022525"/>
    </source>
</evidence>
<dbReference type="EMBL" id="JAIWYP010000010">
    <property type="protein sequence ID" value="KAH3748471.1"/>
    <property type="molecule type" value="Genomic_DNA"/>
</dbReference>
<reference evidence="6" key="2">
    <citation type="submission" date="2020-11" db="EMBL/GenBank/DDBJ databases">
        <authorList>
            <person name="McCartney M.A."/>
            <person name="Auch B."/>
            <person name="Kono T."/>
            <person name="Mallez S."/>
            <person name="Becker A."/>
            <person name="Gohl D.M."/>
            <person name="Silverstein K.A.T."/>
            <person name="Koren S."/>
            <person name="Bechman K.B."/>
            <person name="Herman A."/>
            <person name="Abrahante J.E."/>
            <person name="Garbe J."/>
        </authorList>
    </citation>
    <scope>NUCLEOTIDE SEQUENCE</scope>
    <source>
        <strain evidence="6">Duluth1</strain>
        <tissue evidence="6">Whole animal</tissue>
    </source>
</reference>
<dbReference type="Gene3D" id="3.40.50.410">
    <property type="entry name" value="von Willebrand factor, type A domain"/>
    <property type="match status" value="1"/>
</dbReference>
<dbReference type="SMART" id="SM00327">
    <property type="entry name" value="VWA"/>
    <property type="match status" value="1"/>
</dbReference>
<dbReference type="InterPro" id="IPR002035">
    <property type="entry name" value="VWF_A"/>
</dbReference>
<dbReference type="InterPro" id="IPR052969">
    <property type="entry name" value="Thr-specific_kinase-like"/>
</dbReference>
<dbReference type="InterPro" id="IPR056861">
    <property type="entry name" value="HMCN1-like_VWA"/>
</dbReference>
<dbReference type="Proteomes" id="UP000828390">
    <property type="component" value="Unassembled WGS sequence"/>
</dbReference>
<feature type="signal peptide" evidence="4">
    <location>
        <begin position="1"/>
        <end position="19"/>
    </location>
</feature>
<keyword evidence="2" id="KW-0964">Secreted</keyword>
<gene>
    <name evidence="6" type="ORF">DPMN_182917</name>
</gene>
<evidence type="ECO:0000256" key="4">
    <source>
        <dbReference type="SAM" id="SignalP"/>
    </source>
</evidence>
<dbReference type="AlphaFoldDB" id="A0A9D4DGL9"/>
<accession>A0A9D4DGL9</accession>
<organism evidence="6 7">
    <name type="scientific">Dreissena polymorpha</name>
    <name type="common">Zebra mussel</name>
    <name type="synonym">Mytilus polymorpha</name>
    <dbReference type="NCBI Taxonomy" id="45954"/>
    <lineage>
        <taxon>Eukaryota</taxon>
        <taxon>Metazoa</taxon>
        <taxon>Spiralia</taxon>
        <taxon>Lophotrochozoa</taxon>
        <taxon>Mollusca</taxon>
        <taxon>Bivalvia</taxon>
        <taxon>Autobranchia</taxon>
        <taxon>Heteroconchia</taxon>
        <taxon>Euheterodonta</taxon>
        <taxon>Imparidentia</taxon>
        <taxon>Neoheterodontei</taxon>
        <taxon>Myida</taxon>
        <taxon>Dreissenoidea</taxon>
        <taxon>Dreissenidae</taxon>
        <taxon>Dreissena</taxon>
    </lineage>
</organism>
<keyword evidence="7" id="KW-1185">Reference proteome</keyword>
<dbReference type="PANTHER" id="PTHR47763">
    <property type="entry name" value="ALPHA-PROTEIN KINASE VWKA"/>
    <property type="match status" value="1"/>
</dbReference>
<dbReference type="GO" id="GO:0004674">
    <property type="term" value="F:protein serine/threonine kinase activity"/>
    <property type="evidence" value="ECO:0007669"/>
    <property type="project" value="TreeGrafter"/>
</dbReference>
<dbReference type="InterPro" id="IPR036465">
    <property type="entry name" value="vWFA_dom_sf"/>
</dbReference>
<feature type="chain" id="PRO_5038984950" description="VWFA domain-containing protein" evidence="4">
    <location>
        <begin position="20"/>
        <end position="350"/>
    </location>
</feature>
<sequence length="350" mass="37826">MFVLNVFFVLTTLICGIRSQGKATNSMTTHLDIAFIMDTTGSMGPYIETARNNIKRVVQEITEISESHIRFALIEYRDHKPEENTYVYRKQDFTSSVTTMQSWLEKSEANGGGDLPEAVAVALYAGSSLSWYDSAVKIAILIADAPPHGLVTSGDRWPDGDPLGIDPVKMAYRMARIGITLYSVGCEPSILPYKDFFQALAYIAGGQYVPLSTPQALIDAIIGGAKEELAMRKISEEVDKEVSAVKAKGGKPERDAITRSVYDRLHKSGTKATTLLKNNKPLAGPSKAALEIAKSKSLPEAKKIFAKMVPGGSGSPPVSPPVSEVYTAVERPVSYDQVSRAASKAFAASA</sequence>
<dbReference type="PROSITE" id="PS50234">
    <property type="entry name" value="VWFA"/>
    <property type="match status" value="1"/>
</dbReference>
<dbReference type="GO" id="GO:0005737">
    <property type="term" value="C:cytoplasm"/>
    <property type="evidence" value="ECO:0007669"/>
    <property type="project" value="TreeGrafter"/>
</dbReference>
<comment type="caution">
    <text evidence="6">The sequence shown here is derived from an EMBL/GenBank/DDBJ whole genome shotgun (WGS) entry which is preliminary data.</text>
</comment>
<evidence type="ECO:0000256" key="3">
    <source>
        <dbReference type="ARBA" id="ARBA00022729"/>
    </source>
</evidence>
<dbReference type="SUPFAM" id="SSF53300">
    <property type="entry name" value="vWA-like"/>
    <property type="match status" value="1"/>
</dbReference>
<feature type="domain" description="VWFA" evidence="5">
    <location>
        <begin position="32"/>
        <end position="205"/>
    </location>
</feature>
<proteinExistence type="predicted"/>
<comment type="subcellular location">
    <subcellularLocation>
        <location evidence="1">Secreted</location>
    </subcellularLocation>
</comment>
<dbReference type="Pfam" id="PF25106">
    <property type="entry name" value="VWA_4"/>
    <property type="match status" value="1"/>
</dbReference>
<protein>
    <recommendedName>
        <fullName evidence="5">VWFA domain-containing protein</fullName>
    </recommendedName>
</protein>
<evidence type="ECO:0000259" key="5">
    <source>
        <dbReference type="PROSITE" id="PS50234"/>
    </source>
</evidence>
<dbReference type="PANTHER" id="PTHR47763:SF1">
    <property type="entry name" value="DUF659 DOMAIN-CONTAINING PROTEIN"/>
    <property type="match status" value="1"/>
</dbReference>
<reference evidence="6" key="1">
    <citation type="journal article" date="2019" name="bioRxiv">
        <title>The Genome of the Zebra Mussel, Dreissena polymorpha: A Resource for Invasive Species Research.</title>
        <authorList>
            <person name="McCartney M.A."/>
            <person name="Auch B."/>
            <person name="Kono T."/>
            <person name="Mallez S."/>
            <person name="Zhang Y."/>
            <person name="Obille A."/>
            <person name="Becker A."/>
            <person name="Abrahante J.E."/>
            <person name="Garbe J."/>
            <person name="Badalamenti J.P."/>
            <person name="Herman A."/>
            <person name="Mangelson H."/>
            <person name="Liachko I."/>
            <person name="Sullivan S."/>
            <person name="Sone E.D."/>
            <person name="Koren S."/>
            <person name="Silverstein K.A.T."/>
            <person name="Beckman K.B."/>
            <person name="Gohl D.M."/>
        </authorList>
    </citation>
    <scope>NUCLEOTIDE SEQUENCE</scope>
    <source>
        <strain evidence="6">Duluth1</strain>
        <tissue evidence="6">Whole animal</tissue>
    </source>
</reference>
<evidence type="ECO:0000313" key="6">
    <source>
        <dbReference type="EMBL" id="KAH3748471.1"/>
    </source>
</evidence>
<evidence type="ECO:0000313" key="7">
    <source>
        <dbReference type="Proteomes" id="UP000828390"/>
    </source>
</evidence>
<name>A0A9D4DGL9_DREPO</name>
<keyword evidence="3 4" id="KW-0732">Signal</keyword>
<evidence type="ECO:0000256" key="1">
    <source>
        <dbReference type="ARBA" id="ARBA00004613"/>
    </source>
</evidence>